<evidence type="ECO:0000256" key="8">
    <source>
        <dbReference type="PIRSR" id="PIRSR604808-3"/>
    </source>
</evidence>
<dbReference type="Proteomes" id="UP000239590">
    <property type="component" value="Unassembled WGS sequence"/>
</dbReference>
<dbReference type="PANTHER" id="PTHR22748:SF6">
    <property type="entry name" value="DNA-(APURINIC OR APYRIMIDINIC SITE) ENDONUCLEASE"/>
    <property type="match status" value="1"/>
</dbReference>
<dbReference type="GO" id="GO:0003677">
    <property type="term" value="F:DNA binding"/>
    <property type="evidence" value="ECO:0007669"/>
    <property type="project" value="InterPro"/>
</dbReference>
<dbReference type="CDD" id="cd10281">
    <property type="entry name" value="Nape_like_AP-endo"/>
    <property type="match status" value="1"/>
</dbReference>
<feature type="active site" evidence="6">
    <location>
        <position position="108"/>
    </location>
</feature>
<gene>
    <name evidence="10" type="primary">xth</name>
    <name evidence="10" type="ORF">C5O19_24150</name>
</gene>
<dbReference type="InterPro" id="IPR004808">
    <property type="entry name" value="AP_endonuc_1"/>
</dbReference>
<evidence type="ECO:0000259" key="9">
    <source>
        <dbReference type="Pfam" id="PF03372"/>
    </source>
</evidence>
<keyword evidence="7" id="KW-0464">Manganese</keyword>
<dbReference type="GO" id="GO:0003906">
    <property type="term" value="F:DNA-(apurinic or apyrimidinic site) endonuclease activity"/>
    <property type="evidence" value="ECO:0007669"/>
    <property type="project" value="TreeGrafter"/>
</dbReference>
<name>A0A2S7IFL0_9BACT</name>
<keyword evidence="3 7" id="KW-0479">Metal-binding</keyword>
<dbReference type="InterPro" id="IPR020848">
    <property type="entry name" value="AP_endonuclease_F1_CS"/>
</dbReference>
<dbReference type="SUPFAM" id="SSF56219">
    <property type="entry name" value="DNase I-like"/>
    <property type="match status" value="1"/>
</dbReference>
<dbReference type="EMBL" id="PTRA01000008">
    <property type="protein sequence ID" value="PQA53769.1"/>
    <property type="molecule type" value="Genomic_DNA"/>
</dbReference>
<dbReference type="GO" id="GO:0008311">
    <property type="term" value="F:double-stranded DNA 3'-5' DNA exonuclease activity"/>
    <property type="evidence" value="ECO:0007669"/>
    <property type="project" value="TreeGrafter"/>
</dbReference>
<comment type="caution">
    <text evidence="10">The sequence shown here is derived from an EMBL/GenBank/DDBJ whole genome shotgun (WGS) entry which is preliminary data.</text>
</comment>
<comment type="cofactor">
    <cofactor evidence="1">
        <name>Mn(2+)</name>
        <dbReference type="ChEBI" id="CHEBI:29035"/>
    </cofactor>
</comment>
<keyword evidence="11" id="KW-1185">Reference proteome</keyword>
<dbReference type="InterPro" id="IPR005135">
    <property type="entry name" value="Endo/exonuclease/phosphatase"/>
</dbReference>
<feature type="binding site" evidence="7">
    <location>
        <position position="244"/>
    </location>
    <ligand>
        <name>Mg(2+)</name>
        <dbReference type="ChEBI" id="CHEBI:18420"/>
        <label>1</label>
    </ligand>
</feature>
<dbReference type="GO" id="GO:0006284">
    <property type="term" value="P:base-excision repair"/>
    <property type="evidence" value="ECO:0007669"/>
    <property type="project" value="TreeGrafter"/>
</dbReference>
<dbReference type="PROSITE" id="PS51435">
    <property type="entry name" value="AP_NUCLEASE_F1_4"/>
    <property type="match status" value="1"/>
</dbReference>
<evidence type="ECO:0000256" key="2">
    <source>
        <dbReference type="ARBA" id="ARBA00007092"/>
    </source>
</evidence>
<feature type="active site" description="Proton donor/acceptor" evidence="6">
    <location>
        <position position="148"/>
    </location>
</feature>
<comment type="cofactor">
    <cofactor evidence="7">
        <name>Mg(2+)</name>
        <dbReference type="ChEBI" id="CHEBI:18420"/>
    </cofactor>
    <cofactor evidence="7">
        <name>Mn(2+)</name>
        <dbReference type="ChEBI" id="CHEBI:29035"/>
    </cofactor>
    <text evidence="7">Probably binds two magnesium or manganese ions per subunit.</text>
</comment>
<dbReference type="AlphaFoldDB" id="A0A2S7IFL0"/>
<organism evidence="10 11">
    <name type="scientific">Siphonobacter curvatus</name>
    <dbReference type="NCBI Taxonomy" id="2094562"/>
    <lineage>
        <taxon>Bacteria</taxon>
        <taxon>Pseudomonadati</taxon>
        <taxon>Bacteroidota</taxon>
        <taxon>Cytophagia</taxon>
        <taxon>Cytophagales</taxon>
        <taxon>Cytophagaceae</taxon>
        <taxon>Siphonobacter</taxon>
    </lineage>
</organism>
<evidence type="ECO:0000256" key="4">
    <source>
        <dbReference type="ARBA" id="ARBA00022801"/>
    </source>
</evidence>
<sequence>MKLLTYNVNGIRSALTKGFAEWLQSTNADVVALQEVKSEIHQFDRTIFEDLGYQLYWYPAVKKGYSGVAILSKHTPKHVAYGCGNAIYDDEGRILRADFDDFSFMSLYLPSGSSGDMRQAFKMEFLSDFQEYIDDLKKEIPNLIISGDYNICHQPIDIHNPKSNANSSGFLPEERAWMGRFLESGFIDTFRHFHPEPHQYTWWSFRAGARSKNLGWRIDYQLATEPLRERLKDAAIWSDIKHSDHCPVMLELTTNHA</sequence>
<reference evidence="11" key="1">
    <citation type="submission" date="2018-02" db="EMBL/GenBank/DDBJ databases">
        <title>Genome sequencing of Solimonas sp. HR-BB.</title>
        <authorList>
            <person name="Lee Y."/>
            <person name="Jeon C.O."/>
        </authorList>
    </citation>
    <scope>NUCLEOTIDE SEQUENCE [LARGE SCALE GENOMIC DNA]</scope>
    <source>
        <strain evidence="11">HR-U</strain>
    </source>
</reference>
<dbReference type="OrthoDB" id="9803914at2"/>
<dbReference type="Gene3D" id="3.60.10.10">
    <property type="entry name" value="Endonuclease/exonuclease/phosphatase"/>
    <property type="match status" value="1"/>
</dbReference>
<dbReference type="PROSITE" id="PS00726">
    <property type="entry name" value="AP_NUCLEASE_F1_1"/>
    <property type="match status" value="1"/>
</dbReference>
<feature type="active site" description="Proton acceptor" evidence="6">
    <location>
        <position position="245"/>
    </location>
</feature>
<accession>A0A2S7IFL0</accession>
<proteinExistence type="inferred from homology"/>
<dbReference type="PROSITE" id="PS00727">
    <property type="entry name" value="AP_NUCLEASE_F1_2"/>
    <property type="match status" value="1"/>
</dbReference>
<evidence type="ECO:0000256" key="1">
    <source>
        <dbReference type="ARBA" id="ARBA00001936"/>
    </source>
</evidence>
<dbReference type="InterPro" id="IPR020847">
    <property type="entry name" value="AP_endonuclease_F1_BS"/>
</dbReference>
<evidence type="ECO:0000256" key="7">
    <source>
        <dbReference type="PIRSR" id="PIRSR604808-2"/>
    </source>
</evidence>
<feature type="site" description="Important for catalytic activity" evidence="8">
    <location>
        <position position="219"/>
    </location>
</feature>
<keyword evidence="5 7" id="KW-0460">Magnesium</keyword>
<feature type="binding site" evidence="7">
    <location>
        <position position="35"/>
    </location>
    <ligand>
        <name>Mg(2+)</name>
        <dbReference type="ChEBI" id="CHEBI:18420"/>
        <label>1</label>
    </ligand>
</feature>
<dbReference type="NCBIfam" id="TIGR00195">
    <property type="entry name" value="exoDNase_III"/>
    <property type="match status" value="1"/>
</dbReference>
<feature type="binding site" evidence="7">
    <location>
        <position position="150"/>
    </location>
    <ligand>
        <name>Mg(2+)</name>
        <dbReference type="ChEBI" id="CHEBI:18420"/>
        <label>1</label>
    </ligand>
</feature>
<evidence type="ECO:0000313" key="11">
    <source>
        <dbReference type="Proteomes" id="UP000239590"/>
    </source>
</evidence>
<dbReference type="FunFam" id="3.60.10.10:FF:000026">
    <property type="entry name" value="Exodeoxyribonuclease III"/>
    <property type="match status" value="1"/>
</dbReference>
<evidence type="ECO:0000256" key="5">
    <source>
        <dbReference type="ARBA" id="ARBA00022842"/>
    </source>
</evidence>
<feature type="domain" description="Endonuclease/exonuclease/phosphatase" evidence="9">
    <location>
        <begin position="4"/>
        <end position="228"/>
    </location>
</feature>
<dbReference type="Pfam" id="PF03372">
    <property type="entry name" value="Exo_endo_phos"/>
    <property type="match status" value="1"/>
</dbReference>
<feature type="site" description="Transition state stabilizer" evidence="8">
    <location>
        <position position="150"/>
    </location>
</feature>
<feature type="binding site" evidence="7">
    <location>
        <position position="245"/>
    </location>
    <ligand>
        <name>Mg(2+)</name>
        <dbReference type="ChEBI" id="CHEBI:18420"/>
        <label>1</label>
    </ligand>
</feature>
<dbReference type="InterPro" id="IPR036691">
    <property type="entry name" value="Endo/exonu/phosph_ase_sf"/>
</dbReference>
<dbReference type="GO" id="GO:0046872">
    <property type="term" value="F:metal ion binding"/>
    <property type="evidence" value="ECO:0007669"/>
    <property type="project" value="UniProtKB-KW"/>
</dbReference>
<comment type="similarity">
    <text evidence="2">Belongs to the DNA repair enzymes AP/ExoA family.</text>
</comment>
<dbReference type="NCBIfam" id="TIGR00633">
    <property type="entry name" value="xth"/>
    <property type="match status" value="1"/>
</dbReference>
<evidence type="ECO:0000256" key="6">
    <source>
        <dbReference type="PIRSR" id="PIRSR604808-1"/>
    </source>
</evidence>
<evidence type="ECO:0000256" key="3">
    <source>
        <dbReference type="ARBA" id="ARBA00022723"/>
    </source>
</evidence>
<feature type="binding site" evidence="7">
    <location>
        <position position="7"/>
    </location>
    <ligand>
        <name>Mg(2+)</name>
        <dbReference type="ChEBI" id="CHEBI:18420"/>
        <label>1</label>
    </ligand>
</feature>
<protein>
    <submittedName>
        <fullName evidence="10">Exodeoxyribonuclease III</fullName>
    </submittedName>
</protein>
<keyword evidence="4" id="KW-0378">Hydrolase</keyword>
<dbReference type="PANTHER" id="PTHR22748">
    <property type="entry name" value="AP ENDONUCLEASE"/>
    <property type="match status" value="1"/>
</dbReference>
<feature type="binding site" evidence="7">
    <location>
        <position position="148"/>
    </location>
    <ligand>
        <name>Mg(2+)</name>
        <dbReference type="ChEBI" id="CHEBI:18420"/>
        <label>1</label>
    </ligand>
</feature>
<dbReference type="RefSeq" id="WP_104715933.1">
    <property type="nucleotide sequence ID" value="NZ_PTRA01000008.1"/>
</dbReference>
<dbReference type="GO" id="GO:0008081">
    <property type="term" value="F:phosphoric diester hydrolase activity"/>
    <property type="evidence" value="ECO:0007669"/>
    <property type="project" value="TreeGrafter"/>
</dbReference>
<evidence type="ECO:0000313" key="10">
    <source>
        <dbReference type="EMBL" id="PQA53769.1"/>
    </source>
</evidence>
<feature type="site" description="Interaction with DNA substrate" evidence="8">
    <location>
        <position position="245"/>
    </location>
</feature>